<reference evidence="2 3" key="1">
    <citation type="submission" date="2016-11" db="EMBL/GenBank/DDBJ databases">
        <title>Trade-off between light-utilization and light-protection in marine flavobacteria.</title>
        <authorList>
            <person name="Kumagai Y."/>
        </authorList>
    </citation>
    <scope>NUCLEOTIDE SEQUENCE [LARGE SCALE GENOMIC DNA]</scope>
    <source>
        <strain evidence="2 3">JCM 13191</strain>
    </source>
</reference>
<evidence type="ECO:0000259" key="1">
    <source>
        <dbReference type="PROSITE" id="PS50164"/>
    </source>
</evidence>
<proteinExistence type="predicted"/>
<gene>
    <name evidence="2" type="ORF">BST97_13780</name>
</gene>
<evidence type="ECO:0000313" key="2">
    <source>
        <dbReference type="EMBL" id="ARN78972.1"/>
    </source>
</evidence>
<evidence type="ECO:0000313" key="3">
    <source>
        <dbReference type="Proteomes" id="UP000193431"/>
    </source>
</evidence>
<dbReference type="RefSeq" id="WP_085767773.1">
    <property type="nucleotide sequence ID" value="NZ_CP019344.1"/>
</dbReference>
<organism evidence="2 3">
    <name type="scientific">Nonlabens spongiae</name>
    <dbReference type="NCBI Taxonomy" id="331648"/>
    <lineage>
        <taxon>Bacteria</taxon>
        <taxon>Pseudomonadati</taxon>
        <taxon>Bacteroidota</taxon>
        <taxon>Flavobacteriia</taxon>
        <taxon>Flavobacteriales</taxon>
        <taxon>Flavobacteriaceae</taxon>
        <taxon>Nonlabens</taxon>
    </lineage>
</organism>
<dbReference type="OrthoDB" id="1495241at2"/>
<dbReference type="Pfam" id="PF01541">
    <property type="entry name" value="GIY-YIG"/>
    <property type="match status" value="1"/>
</dbReference>
<dbReference type="STRING" id="331648.BST97_13780"/>
<dbReference type="Proteomes" id="UP000193431">
    <property type="component" value="Chromosome"/>
</dbReference>
<dbReference type="SUPFAM" id="SSF82771">
    <property type="entry name" value="GIY-YIG endonuclease"/>
    <property type="match status" value="1"/>
</dbReference>
<dbReference type="AlphaFoldDB" id="A0A1W6MN28"/>
<dbReference type="EMBL" id="CP019344">
    <property type="protein sequence ID" value="ARN78972.1"/>
    <property type="molecule type" value="Genomic_DNA"/>
</dbReference>
<dbReference type="Gene3D" id="3.40.1440.10">
    <property type="entry name" value="GIY-YIG endonuclease"/>
    <property type="match status" value="1"/>
</dbReference>
<accession>A0A1W6MN28</accession>
<name>A0A1W6MN28_9FLAO</name>
<feature type="domain" description="GIY-YIG" evidence="1">
    <location>
        <begin position="1"/>
        <end position="77"/>
    </location>
</feature>
<dbReference type="InterPro" id="IPR035901">
    <property type="entry name" value="GIY-YIG_endonuc_sf"/>
</dbReference>
<dbReference type="InterPro" id="IPR000305">
    <property type="entry name" value="GIY-YIG_endonuc"/>
</dbReference>
<keyword evidence="3" id="KW-1185">Reference proteome</keyword>
<sequence>MASVYIIYSKKLNRFYTGSCLDFEERLRLHNSGYYSKSYTSKTDDWTVHILISDLEYEQARSIERHIKEMKSRKYILNLAKYPEMVDKLIVRFRAGS</sequence>
<dbReference type="PROSITE" id="PS50164">
    <property type="entry name" value="GIY_YIG"/>
    <property type="match status" value="1"/>
</dbReference>
<protein>
    <recommendedName>
        <fullName evidence="1">GIY-YIG domain-containing protein</fullName>
    </recommendedName>
</protein>